<evidence type="ECO:0000313" key="3">
    <source>
        <dbReference type="Proteomes" id="UP000199448"/>
    </source>
</evidence>
<keyword evidence="3" id="KW-1185">Reference proteome</keyword>
<sequence length="121" mass="13832">MTAFKLPIVLLLMTLSPLSYSAEAPGIFSENVEIAPLVKDELSREIQRMLRESELVIEEETKAVLIFNVTPEKKISIRSIIVRDTAVKCFIETRLQNRKLHGSYWEKGEVYAVPVKLEVSR</sequence>
<organism evidence="2 3">
    <name type="scientific">Salinimicrobium catena</name>
    <dbReference type="NCBI Taxonomy" id="390640"/>
    <lineage>
        <taxon>Bacteria</taxon>
        <taxon>Pseudomonadati</taxon>
        <taxon>Bacteroidota</taxon>
        <taxon>Flavobacteriia</taxon>
        <taxon>Flavobacteriales</taxon>
        <taxon>Flavobacteriaceae</taxon>
        <taxon>Salinimicrobium</taxon>
    </lineage>
</organism>
<accession>A0A1H5NVX3</accession>
<feature type="chain" id="PRO_5011502415" evidence="1">
    <location>
        <begin position="22"/>
        <end position="121"/>
    </location>
</feature>
<proteinExistence type="predicted"/>
<evidence type="ECO:0000313" key="2">
    <source>
        <dbReference type="EMBL" id="SEF05600.1"/>
    </source>
</evidence>
<dbReference type="RefSeq" id="WP_143019314.1">
    <property type="nucleotide sequence ID" value="NZ_FNGG01000006.1"/>
</dbReference>
<keyword evidence="1" id="KW-0732">Signal</keyword>
<reference evidence="2 3" key="1">
    <citation type="submission" date="2016-10" db="EMBL/GenBank/DDBJ databases">
        <authorList>
            <person name="de Groot N.N."/>
        </authorList>
    </citation>
    <scope>NUCLEOTIDE SEQUENCE [LARGE SCALE GENOMIC DNA]</scope>
    <source>
        <strain evidence="2 3">DSM 23553</strain>
    </source>
</reference>
<evidence type="ECO:0000256" key="1">
    <source>
        <dbReference type="SAM" id="SignalP"/>
    </source>
</evidence>
<dbReference type="STRING" id="390640.SAMN04488034_10654"/>
<gene>
    <name evidence="2" type="ORF">SAMN04488034_10654</name>
</gene>
<dbReference type="EMBL" id="FNUG01000006">
    <property type="protein sequence ID" value="SEF05600.1"/>
    <property type="molecule type" value="Genomic_DNA"/>
</dbReference>
<feature type="signal peptide" evidence="1">
    <location>
        <begin position="1"/>
        <end position="21"/>
    </location>
</feature>
<protein>
    <submittedName>
        <fullName evidence="2">Uncharacterized protein</fullName>
    </submittedName>
</protein>
<dbReference type="Proteomes" id="UP000199448">
    <property type="component" value="Unassembled WGS sequence"/>
</dbReference>
<name>A0A1H5NVX3_9FLAO</name>
<dbReference type="AlphaFoldDB" id="A0A1H5NVX3"/>